<comment type="caution">
    <text evidence="2">The sequence shown here is derived from an EMBL/GenBank/DDBJ whole genome shotgun (WGS) entry which is preliminary data.</text>
</comment>
<protein>
    <submittedName>
        <fullName evidence="2">Uncharacterized protein</fullName>
    </submittedName>
</protein>
<evidence type="ECO:0000256" key="1">
    <source>
        <dbReference type="SAM" id="MobiDB-lite"/>
    </source>
</evidence>
<proteinExistence type="predicted"/>
<feature type="compositionally biased region" description="Polar residues" evidence="1">
    <location>
        <begin position="1"/>
        <end position="25"/>
    </location>
</feature>
<accession>A0AAV5BQX0</accession>
<evidence type="ECO:0000313" key="3">
    <source>
        <dbReference type="Proteomes" id="UP001054889"/>
    </source>
</evidence>
<feature type="region of interest" description="Disordered" evidence="1">
    <location>
        <begin position="1"/>
        <end position="29"/>
    </location>
</feature>
<dbReference type="EMBL" id="BQKI01000002">
    <property type="protein sequence ID" value="GJM88120.1"/>
    <property type="molecule type" value="Genomic_DNA"/>
</dbReference>
<organism evidence="2 3">
    <name type="scientific">Eleusine coracana subsp. coracana</name>
    <dbReference type="NCBI Taxonomy" id="191504"/>
    <lineage>
        <taxon>Eukaryota</taxon>
        <taxon>Viridiplantae</taxon>
        <taxon>Streptophyta</taxon>
        <taxon>Embryophyta</taxon>
        <taxon>Tracheophyta</taxon>
        <taxon>Spermatophyta</taxon>
        <taxon>Magnoliopsida</taxon>
        <taxon>Liliopsida</taxon>
        <taxon>Poales</taxon>
        <taxon>Poaceae</taxon>
        <taxon>PACMAD clade</taxon>
        <taxon>Chloridoideae</taxon>
        <taxon>Cynodonteae</taxon>
        <taxon>Eleusininae</taxon>
        <taxon>Eleusine</taxon>
    </lineage>
</organism>
<reference evidence="2" key="2">
    <citation type="submission" date="2021-12" db="EMBL/GenBank/DDBJ databases">
        <title>Resequencing data analysis of finger millet.</title>
        <authorList>
            <person name="Hatakeyama M."/>
            <person name="Aluri S."/>
            <person name="Balachadran M.T."/>
            <person name="Sivarajan S.R."/>
            <person name="Poveda L."/>
            <person name="Shimizu-Inatsugi R."/>
            <person name="Schlapbach R."/>
            <person name="Sreeman S.M."/>
            <person name="Shimizu K.K."/>
        </authorList>
    </citation>
    <scope>NUCLEOTIDE SEQUENCE</scope>
</reference>
<dbReference type="Proteomes" id="UP001054889">
    <property type="component" value="Unassembled WGS sequence"/>
</dbReference>
<reference evidence="2" key="1">
    <citation type="journal article" date="2018" name="DNA Res.">
        <title>Multiple hybrid de novo genome assembly of finger millet, an orphan allotetraploid crop.</title>
        <authorList>
            <person name="Hatakeyama M."/>
            <person name="Aluri S."/>
            <person name="Balachadran M.T."/>
            <person name="Sivarajan S.R."/>
            <person name="Patrignani A."/>
            <person name="Gruter S."/>
            <person name="Poveda L."/>
            <person name="Shimizu-Inatsugi R."/>
            <person name="Baeten J."/>
            <person name="Francoijs K.J."/>
            <person name="Nataraja K.N."/>
            <person name="Reddy Y.A.N."/>
            <person name="Phadnis S."/>
            <person name="Ravikumar R.L."/>
            <person name="Schlapbach R."/>
            <person name="Sreeman S.M."/>
            <person name="Shimizu K.K."/>
        </authorList>
    </citation>
    <scope>NUCLEOTIDE SEQUENCE</scope>
</reference>
<name>A0AAV5BQX0_ELECO</name>
<evidence type="ECO:0000313" key="2">
    <source>
        <dbReference type="EMBL" id="GJM88120.1"/>
    </source>
</evidence>
<sequence length="161" mass="16551">MFITNNNPLSKDNYTPRSSSCSNPGDVTHQLIAGRRSSPFIDAESGSSPSSYASSMDNISKLLDGFMKSTTPPQNDVVDIKPLLSATEISHPLLSFDEHVSAAGGEAATDLRRRAATAASDDGTTKAAAAAAAAGTGAAVVDREVAAGRGRRAGRRSDGSV</sequence>
<keyword evidence="3" id="KW-1185">Reference proteome</keyword>
<feature type="region of interest" description="Disordered" evidence="1">
    <location>
        <begin position="133"/>
        <end position="161"/>
    </location>
</feature>
<dbReference type="AlphaFoldDB" id="A0AAV5BQX0"/>
<gene>
    <name evidence="2" type="primary">ga04147</name>
    <name evidence="2" type="ORF">PR202_ga04147</name>
</gene>